<accession>A0A2Z4ID60</accession>
<feature type="transmembrane region" description="Helical" evidence="1">
    <location>
        <begin position="288"/>
        <end position="313"/>
    </location>
</feature>
<organism evidence="3 4">
    <name type="scientific">Echinicola strongylocentroti</name>
    <dbReference type="NCBI Taxonomy" id="1795355"/>
    <lineage>
        <taxon>Bacteria</taxon>
        <taxon>Pseudomonadati</taxon>
        <taxon>Bacteroidota</taxon>
        <taxon>Cytophagia</taxon>
        <taxon>Cytophagales</taxon>
        <taxon>Cyclobacteriaceae</taxon>
        <taxon>Echinicola</taxon>
    </lineage>
</organism>
<sequence length="365" mass="40735">MKEKGTRLISLDALRGATIAAMILVNFPGSWDSVFPPLLHAHWNGITPTDFIFPFFLFIVGVSIALAYSKSLSNGLPKRDLYKKTLIRGVKIFVLGVVLGMIPQFDFADIRVAGVLQRISIVFVVCSFLFLQSGWRSQVFVMTFILIGYWLTMVLIPDPVTGEVMLEPGDNVAAWIDLRLLPGKMWNGNWDPEGIYSTLPAVATGILGMLAGKLLLSDKDKIEKAAHLMVMGFALTLLGLFWSLFFPLNKNLWTSSYVLVTAGVAFGFLGAFYYWVDVKGNRWGTKPWIIFGSNAITVYVLADVLSLLFYVWLFDDASLSAHFMEVATDAGMMPELASMVFATMFVAVNFVPAYLLYQRRIFIKL</sequence>
<keyword evidence="1" id="KW-0812">Transmembrane</keyword>
<dbReference type="Pfam" id="PF07786">
    <property type="entry name" value="HGSNAT_cat"/>
    <property type="match status" value="1"/>
</dbReference>
<feature type="transmembrane region" description="Helical" evidence="1">
    <location>
        <begin position="111"/>
        <end position="131"/>
    </location>
</feature>
<dbReference type="GO" id="GO:0016740">
    <property type="term" value="F:transferase activity"/>
    <property type="evidence" value="ECO:0007669"/>
    <property type="project" value="UniProtKB-KW"/>
</dbReference>
<feature type="transmembrane region" description="Helical" evidence="1">
    <location>
        <begin position="228"/>
        <end position="245"/>
    </location>
</feature>
<keyword evidence="3" id="KW-0808">Transferase</keyword>
<feature type="transmembrane region" description="Helical" evidence="1">
    <location>
        <begin position="336"/>
        <end position="357"/>
    </location>
</feature>
<dbReference type="InterPro" id="IPR012429">
    <property type="entry name" value="HGSNAT_cat"/>
</dbReference>
<keyword evidence="1" id="KW-1133">Transmembrane helix</keyword>
<evidence type="ECO:0000256" key="1">
    <source>
        <dbReference type="SAM" id="Phobius"/>
    </source>
</evidence>
<reference evidence="3 4" key="1">
    <citation type="submission" date="2018-06" db="EMBL/GenBank/DDBJ databases">
        <title>Echinicola strongylocentroti sp. nov., isolated from a sea urchin Strongylocentrotus intermedius.</title>
        <authorList>
            <person name="Bae S.S."/>
        </authorList>
    </citation>
    <scope>NUCLEOTIDE SEQUENCE [LARGE SCALE GENOMIC DNA]</scope>
    <source>
        <strain evidence="3 4">MEBiC08714</strain>
    </source>
</reference>
<dbReference type="PANTHER" id="PTHR31061">
    <property type="entry name" value="LD22376P"/>
    <property type="match status" value="1"/>
</dbReference>
<evidence type="ECO:0000259" key="2">
    <source>
        <dbReference type="Pfam" id="PF07786"/>
    </source>
</evidence>
<feature type="transmembrane region" description="Helical" evidence="1">
    <location>
        <begin position="12"/>
        <end position="31"/>
    </location>
</feature>
<keyword evidence="4" id="KW-1185">Reference proteome</keyword>
<proteinExistence type="predicted"/>
<protein>
    <submittedName>
        <fullName evidence="3">Heparan-alpha-glucosaminide N-acetyltransferase</fullName>
    </submittedName>
</protein>
<dbReference type="OrthoDB" id="9788724at2"/>
<feature type="transmembrane region" description="Helical" evidence="1">
    <location>
        <begin position="195"/>
        <end position="216"/>
    </location>
</feature>
<evidence type="ECO:0000313" key="3">
    <source>
        <dbReference type="EMBL" id="AWW28779.1"/>
    </source>
</evidence>
<dbReference type="KEGG" id="est:DN752_00770"/>
<feature type="transmembrane region" description="Helical" evidence="1">
    <location>
        <begin position="51"/>
        <end position="68"/>
    </location>
</feature>
<feature type="transmembrane region" description="Helical" evidence="1">
    <location>
        <begin position="89"/>
        <end position="105"/>
    </location>
</feature>
<feature type="transmembrane region" description="Helical" evidence="1">
    <location>
        <begin position="257"/>
        <end position="276"/>
    </location>
</feature>
<evidence type="ECO:0000313" key="4">
    <source>
        <dbReference type="Proteomes" id="UP000248688"/>
    </source>
</evidence>
<gene>
    <name evidence="3" type="ORF">DN752_00770</name>
</gene>
<keyword evidence="1" id="KW-0472">Membrane</keyword>
<feature type="transmembrane region" description="Helical" evidence="1">
    <location>
        <begin position="138"/>
        <end position="156"/>
    </location>
</feature>
<feature type="domain" description="Heparan-alpha-glucosaminide N-acetyltransferase catalytic" evidence="2">
    <location>
        <begin position="7"/>
        <end position="227"/>
    </location>
</feature>
<name>A0A2Z4ID60_9BACT</name>
<dbReference type="Proteomes" id="UP000248688">
    <property type="component" value="Chromosome"/>
</dbReference>
<dbReference type="EMBL" id="CP030041">
    <property type="protein sequence ID" value="AWW28779.1"/>
    <property type="molecule type" value="Genomic_DNA"/>
</dbReference>
<dbReference type="PANTHER" id="PTHR31061:SF24">
    <property type="entry name" value="LD22376P"/>
    <property type="match status" value="1"/>
</dbReference>
<dbReference type="AlphaFoldDB" id="A0A2Z4ID60"/>